<dbReference type="EC" id="2.7.7.101" evidence="12"/>
<dbReference type="NCBIfam" id="TIGR01391">
    <property type="entry name" value="dnaG"/>
    <property type="match status" value="1"/>
</dbReference>
<keyword evidence="7 12" id="KW-0863">Zinc-finger</keyword>
<dbReference type="Gene3D" id="3.90.580.10">
    <property type="entry name" value="Zinc finger, CHC2-type domain"/>
    <property type="match status" value="1"/>
</dbReference>
<dbReference type="PROSITE" id="PS50880">
    <property type="entry name" value="TOPRIM"/>
    <property type="match status" value="1"/>
</dbReference>
<feature type="zinc finger region" description="CHC2-type" evidence="12">
    <location>
        <begin position="40"/>
        <end position="64"/>
    </location>
</feature>
<comment type="subunit">
    <text evidence="12">Monomer. Interacts with DnaB.</text>
</comment>
<proteinExistence type="inferred from homology"/>
<dbReference type="Pfam" id="PF10410">
    <property type="entry name" value="DnaB_bind"/>
    <property type="match status" value="1"/>
</dbReference>
<dbReference type="InterPro" id="IPR037068">
    <property type="entry name" value="DNA_primase_core_N_sf"/>
</dbReference>
<dbReference type="InterPro" id="IPR002694">
    <property type="entry name" value="Znf_CHC2"/>
</dbReference>
<dbReference type="Gene3D" id="3.40.1360.10">
    <property type="match status" value="1"/>
</dbReference>
<keyword evidence="6 12" id="KW-0479">Metal-binding</keyword>
<evidence type="ECO:0000256" key="5">
    <source>
        <dbReference type="ARBA" id="ARBA00022705"/>
    </source>
</evidence>
<dbReference type="InterPro" id="IPR006295">
    <property type="entry name" value="DNA_primase_DnaG"/>
</dbReference>
<reference evidence="15 16" key="1">
    <citation type="submission" date="2021-06" db="EMBL/GenBank/DDBJ databases">
        <title>Complete genome of Haloferula helveola possessing various polysaccharide degrading enzymes.</title>
        <authorList>
            <person name="Takami H."/>
            <person name="Huang C."/>
            <person name="Hamasaki K."/>
        </authorList>
    </citation>
    <scope>NUCLEOTIDE SEQUENCE [LARGE SCALE GENOMIC DNA]</scope>
    <source>
        <strain evidence="15 16">CN-1</strain>
    </source>
</reference>
<dbReference type="InterPro" id="IPR013264">
    <property type="entry name" value="DNAG_N"/>
</dbReference>
<dbReference type="PANTHER" id="PTHR30313:SF2">
    <property type="entry name" value="DNA PRIMASE"/>
    <property type="match status" value="1"/>
</dbReference>
<dbReference type="Pfam" id="PF08275">
    <property type="entry name" value="DNAG_N"/>
    <property type="match status" value="1"/>
</dbReference>
<dbReference type="InterPro" id="IPR030846">
    <property type="entry name" value="DnaG_bac"/>
</dbReference>
<evidence type="ECO:0000256" key="3">
    <source>
        <dbReference type="ARBA" id="ARBA00022679"/>
    </source>
</evidence>
<evidence type="ECO:0000256" key="11">
    <source>
        <dbReference type="ARBA" id="ARBA00023163"/>
    </source>
</evidence>
<keyword evidence="1 12" id="KW-0240">DNA-directed RNA polymerase</keyword>
<feature type="compositionally biased region" description="Basic and acidic residues" evidence="13">
    <location>
        <begin position="619"/>
        <end position="636"/>
    </location>
</feature>
<name>A0ABM7RL46_9BACT</name>
<keyword evidence="3 12" id="KW-0808">Transferase</keyword>
<evidence type="ECO:0000256" key="10">
    <source>
        <dbReference type="ARBA" id="ARBA00023125"/>
    </source>
</evidence>
<evidence type="ECO:0000256" key="6">
    <source>
        <dbReference type="ARBA" id="ARBA00022723"/>
    </source>
</evidence>
<evidence type="ECO:0000259" key="14">
    <source>
        <dbReference type="PROSITE" id="PS50880"/>
    </source>
</evidence>
<keyword evidence="4 12" id="KW-0548">Nucleotidyltransferase</keyword>
<dbReference type="SUPFAM" id="SSF56731">
    <property type="entry name" value="DNA primase core"/>
    <property type="match status" value="1"/>
</dbReference>
<evidence type="ECO:0000256" key="7">
    <source>
        <dbReference type="ARBA" id="ARBA00022771"/>
    </source>
</evidence>
<evidence type="ECO:0000313" key="16">
    <source>
        <dbReference type="Proteomes" id="UP001374893"/>
    </source>
</evidence>
<accession>A0ABM7RL46</accession>
<evidence type="ECO:0000256" key="12">
    <source>
        <dbReference type="HAMAP-Rule" id="MF_00974"/>
    </source>
</evidence>
<dbReference type="HAMAP" id="MF_00974">
    <property type="entry name" value="DNA_primase_DnaG"/>
    <property type="match status" value="1"/>
</dbReference>
<evidence type="ECO:0000256" key="2">
    <source>
        <dbReference type="ARBA" id="ARBA00022515"/>
    </source>
</evidence>
<keyword evidence="2 12" id="KW-0639">Primosome</keyword>
<keyword evidence="8 12" id="KW-0862">Zinc</keyword>
<dbReference type="Gene3D" id="3.90.980.10">
    <property type="entry name" value="DNA primase, catalytic core, N-terminal domain"/>
    <property type="match status" value="1"/>
</dbReference>
<dbReference type="Pfam" id="PF13155">
    <property type="entry name" value="Toprim_2"/>
    <property type="match status" value="1"/>
</dbReference>
<dbReference type="Proteomes" id="UP001374893">
    <property type="component" value="Chromosome"/>
</dbReference>
<organism evidence="15 16">
    <name type="scientific">Haloferula helveola</name>
    <dbReference type="NCBI Taxonomy" id="490095"/>
    <lineage>
        <taxon>Bacteria</taxon>
        <taxon>Pseudomonadati</taxon>
        <taxon>Verrucomicrobiota</taxon>
        <taxon>Verrucomicrobiia</taxon>
        <taxon>Verrucomicrobiales</taxon>
        <taxon>Verrucomicrobiaceae</taxon>
        <taxon>Haloferula</taxon>
    </lineage>
</organism>
<dbReference type="InterPro" id="IPR019475">
    <property type="entry name" value="DNA_primase_DnaB-bd"/>
</dbReference>
<evidence type="ECO:0000313" key="15">
    <source>
        <dbReference type="EMBL" id="BCX48487.1"/>
    </source>
</evidence>
<keyword evidence="11 12" id="KW-0804">Transcription</keyword>
<dbReference type="PANTHER" id="PTHR30313">
    <property type="entry name" value="DNA PRIMASE"/>
    <property type="match status" value="1"/>
</dbReference>
<gene>
    <name evidence="12" type="primary">dnaG</name>
    <name evidence="15" type="ORF">HAHE_23950</name>
</gene>
<dbReference type="CDD" id="cd03364">
    <property type="entry name" value="TOPRIM_DnaG_primases"/>
    <property type="match status" value="1"/>
</dbReference>
<feature type="region of interest" description="Disordered" evidence="13">
    <location>
        <begin position="607"/>
        <end position="636"/>
    </location>
</feature>
<comment type="catalytic activity">
    <reaction evidence="12">
        <text>ssDNA + n NTP = ssDNA/pppN(pN)n-1 hybrid + (n-1) diphosphate.</text>
        <dbReference type="EC" id="2.7.7.101"/>
    </reaction>
</comment>
<evidence type="ECO:0000256" key="9">
    <source>
        <dbReference type="ARBA" id="ARBA00022842"/>
    </source>
</evidence>
<comment type="domain">
    <text evidence="12">Contains an N-terminal zinc-binding domain, a central core domain that contains the primase activity, and a C-terminal DnaB-binding domain.</text>
</comment>
<sequence>MPQIPRETVEQVLAATDIVDLISSYGFTVKRAGSRFVTLCPFHNEKSPSFSIDPVRQFFHCFGCKKSGDAIHFVREHENLTFIDAVKKLASRASIPIVEEAVDPKEERARRDRGRLLDLHREVSRFFHSLLLKSPDAAHAREYLKSRGFGKEMAERWEIGWAPESARTFLDWAREKGVRGRDLVNSGLAIQRDSGGLYIRFRDRLMFPIRNDHGDVIAFSGRQLREDPRSGKYINSPETTLFKKSNVLFALDRSRKGIMNEKAVLLCEGQIDAIACHEQGIENAIAPLGTAFTPQHAKILKRYTKQALLCFDADSAGYTAAERAFRELAGEDFSVRVVRMPPGEDPDSFMQKNGTDAFRALLGEALNFFDFKIEHAKSNGGLSGPQERAAFTRDCAELLSVVSDAVSRDAMINHVATRLRTGVPELRSAVADVARKGATRRKFERRREEEPEPAAVVEPVPLDRRIGTLCALALHSTEARDWLAEQFENIHEIEKQLEGVAILRAILSARPDPTSPASINSFLSGLPEGQRLALQQEPSFSENLPDDPVTSAEQTLADASALALEKEDAQIKAALNDPDLGIEEQIKLLQRAKEIAELIGGLQGRALTTDRFAPSARGKRSENPWKKGDFRDERKP</sequence>
<dbReference type="SMART" id="SM00400">
    <property type="entry name" value="ZnF_CHCC"/>
    <property type="match status" value="1"/>
</dbReference>
<keyword evidence="9" id="KW-0460">Magnesium</keyword>
<comment type="cofactor">
    <cofactor evidence="12">
        <name>Zn(2+)</name>
        <dbReference type="ChEBI" id="CHEBI:29105"/>
    </cofactor>
    <text evidence="12">Binds 1 zinc ion per monomer.</text>
</comment>
<dbReference type="SUPFAM" id="SSF57783">
    <property type="entry name" value="Zinc beta-ribbon"/>
    <property type="match status" value="1"/>
</dbReference>
<dbReference type="InterPro" id="IPR036977">
    <property type="entry name" value="DNA_primase_Znf_CHC2"/>
</dbReference>
<evidence type="ECO:0000256" key="13">
    <source>
        <dbReference type="SAM" id="MobiDB-lite"/>
    </source>
</evidence>
<keyword evidence="10 12" id="KW-0238">DNA-binding</keyword>
<comment type="similarity">
    <text evidence="12">Belongs to the DnaG primase family.</text>
</comment>
<dbReference type="EMBL" id="AP024702">
    <property type="protein sequence ID" value="BCX48487.1"/>
    <property type="molecule type" value="Genomic_DNA"/>
</dbReference>
<dbReference type="InterPro" id="IPR034151">
    <property type="entry name" value="TOPRIM_DnaG_bac"/>
</dbReference>
<protein>
    <recommendedName>
        <fullName evidence="12">DNA primase</fullName>
        <ecNumber evidence="12">2.7.7.101</ecNumber>
    </recommendedName>
</protein>
<dbReference type="RefSeq" id="WP_338684743.1">
    <property type="nucleotide sequence ID" value="NZ_AP024702.1"/>
</dbReference>
<evidence type="ECO:0000256" key="4">
    <source>
        <dbReference type="ARBA" id="ARBA00022695"/>
    </source>
</evidence>
<dbReference type="Pfam" id="PF01807">
    <property type="entry name" value="Zn_ribbon_DnaG"/>
    <property type="match status" value="1"/>
</dbReference>
<comment type="function">
    <text evidence="12">RNA polymerase that catalyzes the synthesis of short RNA molecules used as primers for DNA polymerase during DNA replication.</text>
</comment>
<dbReference type="SMART" id="SM00493">
    <property type="entry name" value="TOPRIM"/>
    <property type="match status" value="1"/>
</dbReference>
<evidence type="ECO:0000256" key="1">
    <source>
        <dbReference type="ARBA" id="ARBA00022478"/>
    </source>
</evidence>
<dbReference type="InterPro" id="IPR050219">
    <property type="entry name" value="DnaG_primase"/>
</dbReference>
<keyword evidence="5 12" id="KW-0235">DNA replication</keyword>
<feature type="domain" description="Toprim" evidence="14">
    <location>
        <begin position="262"/>
        <end position="343"/>
    </location>
</feature>
<keyword evidence="16" id="KW-1185">Reference proteome</keyword>
<dbReference type="InterPro" id="IPR006171">
    <property type="entry name" value="TOPRIM_dom"/>
</dbReference>
<evidence type="ECO:0000256" key="8">
    <source>
        <dbReference type="ARBA" id="ARBA00022833"/>
    </source>
</evidence>